<dbReference type="Pfam" id="PF00078">
    <property type="entry name" value="RVT_1"/>
    <property type="match status" value="1"/>
</dbReference>
<reference evidence="2 3" key="1">
    <citation type="submission" date="2018-07" db="EMBL/GenBank/DDBJ databases">
        <title>A high quality draft genome assembly of the barn swallow (H. rustica rustica).</title>
        <authorList>
            <person name="Formenti G."/>
            <person name="Chiara M."/>
            <person name="Poveda L."/>
            <person name="Francoijs K.-J."/>
            <person name="Bonisoli-Alquati A."/>
            <person name="Canova L."/>
            <person name="Gianfranceschi L."/>
            <person name="Horner D.S."/>
            <person name="Saino N."/>
        </authorList>
    </citation>
    <scope>NUCLEOTIDE SEQUENCE [LARGE SCALE GENOMIC DNA]</scope>
    <source>
        <strain evidence="2">Chelidonia</strain>
        <tissue evidence="2">Blood</tissue>
    </source>
</reference>
<comment type="caution">
    <text evidence="2">The sequence shown here is derived from an EMBL/GenBank/DDBJ whole genome shotgun (WGS) entry which is preliminary data.</text>
</comment>
<evidence type="ECO:0000259" key="1">
    <source>
        <dbReference type="Pfam" id="PF00078"/>
    </source>
</evidence>
<dbReference type="EMBL" id="QRBI01000134">
    <property type="protein sequence ID" value="RMC02262.1"/>
    <property type="molecule type" value="Genomic_DNA"/>
</dbReference>
<dbReference type="OrthoDB" id="416454at2759"/>
<evidence type="ECO:0000313" key="3">
    <source>
        <dbReference type="Proteomes" id="UP000269221"/>
    </source>
</evidence>
<protein>
    <recommendedName>
        <fullName evidence="1">Reverse transcriptase domain-containing protein</fullName>
    </recommendedName>
</protein>
<proteinExistence type="predicted"/>
<feature type="domain" description="Reverse transcriptase" evidence="1">
    <location>
        <begin position="17"/>
        <end position="95"/>
    </location>
</feature>
<dbReference type="InterPro" id="IPR000477">
    <property type="entry name" value="RT_dom"/>
</dbReference>
<dbReference type="STRING" id="333673.A0A3M0JMJ2"/>
<dbReference type="AlphaFoldDB" id="A0A3M0JMJ2"/>
<dbReference type="Proteomes" id="UP000269221">
    <property type="component" value="Unassembled WGS sequence"/>
</dbReference>
<keyword evidence="3" id="KW-1185">Reference proteome</keyword>
<name>A0A3M0JMJ2_HIRRU</name>
<gene>
    <name evidence="2" type="ORF">DUI87_21429</name>
</gene>
<organism evidence="2 3">
    <name type="scientific">Hirundo rustica rustica</name>
    <dbReference type="NCBI Taxonomy" id="333673"/>
    <lineage>
        <taxon>Eukaryota</taxon>
        <taxon>Metazoa</taxon>
        <taxon>Chordata</taxon>
        <taxon>Craniata</taxon>
        <taxon>Vertebrata</taxon>
        <taxon>Euteleostomi</taxon>
        <taxon>Archelosauria</taxon>
        <taxon>Archosauria</taxon>
        <taxon>Dinosauria</taxon>
        <taxon>Saurischia</taxon>
        <taxon>Theropoda</taxon>
        <taxon>Coelurosauria</taxon>
        <taxon>Aves</taxon>
        <taxon>Neognathae</taxon>
        <taxon>Neoaves</taxon>
        <taxon>Telluraves</taxon>
        <taxon>Australaves</taxon>
        <taxon>Passeriformes</taxon>
        <taxon>Sylvioidea</taxon>
        <taxon>Hirundinidae</taxon>
        <taxon>Hirundo</taxon>
    </lineage>
</organism>
<evidence type="ECO:0000313" key="2">
    <source>
        <dbReference type="EMBL" id="RMC02262.1"/>
    </source>
</evidence>
<sequence>MGRDTFHYPRLLQALSSLAWDTARDGAATAGEPQGSVLSPALFNIFTHDLDEEIGHTRLGGNVEGRKAVQRDLDMLDPWAENSGVRINKAKCQVLPLSHANPMQLQAGHRVAGKLGKALGVLVTAAGHEPRCAQLCVIPKIDPKWRRLARAYTFEVSGLL</sequence>
<accession>A0A3M0JMJ2</accession>